<keyword evidence="2" id="KW-1185">Reference proteome</keyword>
<organism evidence="1 2">
    <name type="scientific">Sphingobium algorifonticola</name>
    <dbReference type="NCBI Taxonomy" id="2008318"/>
    <lineage>
        <taxon>Bacteria</taxon>
        <taxon>Pseudomonadati</taxon>
        <taxon>Pseudomonadota</taxon>
        <taxon>Alphaproteobacteria</taxon>
        <taxon>Sphingomonadales</taxon>
        <taxon>Sphingomonadaceae</taxon>
        <taxon>Sphingobium</taxon>
    </lineage>
</organism>
<dbReference type="Proteomes" id="UP000282977">
    <property type="component" value="Unassembled WGS sequence"/>
</dbReference>
<dbReference type="OrthoDB" id="7508590at2"/>
<reference evidence="1 2" key="1">
    <citation type="submission" date="2019-01" db="EMBL/GenBank/DDBJ databases">
        <authorList>
            <person name="Chen W.-M."/>
        </authorList>
    </citation>
    <scope>NUCLEOTIDE SEQUENCE [LARGE SCALE GENOMIC DNA]</scope>
    <source>
        <strain evidence="1 2">TLA-22</strain>
    </source>
</reference>
<dbReference type="EMBL" id="RZUL01000003">
    <property type="protein sequence ID" value="RVT40990.1"/>
    <property type="molecule type" value="Genomic_DNA"/>
</dbReference>
<evidence type="ECO:0000313" key="1">
    <source>
        <dbReference type="EMBL" id="RVT40990.1"/>
    </source>
</evidence>
<comment type="caution">
    <text evidence="1">The sequence shown here is derived from an EMBL/GenBank/DDBJ whole genome shotgun (WGS) entry which is preliminary data.</text>
</comment>
<accession>A0A437J760</accession>
<sequence length="83" mass="8916">MDSVNWDAPAQLHERDDAGSDMFVEFRTLKTGALADLIAHVQTLPSEQKARLVIDATGVGSLNIHDITALAARPDFPASQTDA</sequence>
<protein>
    <submittedName>
        <fullName evidence="1">Uncharacterized protein</fullName>
    </submittedName>
</protein>
<evidence type="ECO:0000313" key="2">
    <source>
        <dbReference type="Proteomes" id="UP000282977"/>
    </source>
</evidence>
<gene>
    <name evidence="1" type="ORF">ENE74_11090</name>
</gene>
<proteinExistence type="predicted"/>
<dbReference type="AlphaFoldDB" id="A0A437J760"/>
<dbReference type="RefSeq" id="WP_127690988.1">
    <property type="nucleotide sequence ID" value="NZ_RZUL01000003.1"/>
</dbReference>
<name>A0A437J760_9SPHN</name>